<dbReference type="Pfam" id="PF01547">
    <property type="entry name" value="SBP_bac_1"/>
    <property type="match status" value="1"/>
</dbReference>
<dbReference type="PROSITE" id="PS51318">
    <property type="entry name" value="TAT"/>
    <property type="match status" value="1"/>
</dbReference>
<evidence type="ECO:0000256" key="2">
    <source>
        <dbReference type="ARBA" id="ARBA00022729"/>
    </source>
</evidence>
<dbReference type="InterPro" id="IPR050490">
    <property type="entry name" value="Bact_solute-bd_prot1"/>
</dbReference>
<dbReference type="SUPFAM" id="SSF53850">
    <property type="entry name" value="Periplasmic binding protein-like II"/>
    <property type="match status" value="1"/>
</dbReference>
<dbReference type="PANTHER" id="PTHR43649">
    <property type="entry name" value="ARABINOSE-BINDING PROTEIN-RELATED"/>
    <property type="match status" value="1"/>
</dbReference>
<evidence type="ECO:0000256" key="1">
    <source>
        <dbReference type="ARBA" id="ARBA00022475"/>
    </source>
</evidence>
<organism evidence="6 7">
    <name type="scientific">Actinospica durhamensis</name>
    <dbReference type="NCBI Taxonomy" id="1508375"/>
    <lineage>
        <taxon>Bacteria</taxon>
        <taxon>Bacillati</taxon>
        <taxon>Actinomycetota</taxon>
        <taxon>Actinomycetes</taxon>
        <taxon>Catenulisporales</taxon>
        <taxon>Actinospicaceae</taxon>
        <taxon>Actinospica</taxon>
    </lineage>
</organism>
<dbReference type="AlphaFoldDB" id="A0A941ILJ8"/>
<dbReference type="Gene3D" id="3.40.190.10">
    <property type="entry name" value="Periplasmic binding protein-like II"/>
    <property type="match status" value="1"/>
</dbReference>
<dbReference type="CDD" id="cd14748">
    <property type="entry name" value="PBP2_UgpB"/>
    <property type="match status" value="1"/>
</dbReference>
<keyword evidence="2" id="KW-0732">Signal</keyword>
<keyword evidence="7" id="KW-1185">Reference proteome</keyword>
<keyword evidence="5" id="KW-0449">Lipoprotein</keyword>
<keyword evidence="1" id="KW-1003">Cell membrane</keyword>
<evidence type="ECO:0000313" key="7">
    <source>
        <dbReference type="Proteomes" id="UP000675781"/>
    </source>
</evidence>
<protein>
    <submittedName>
        <fullName evidence="6">ABC transporter substrate-binding protein</fullName>
    </submittedName>
</protein>
<proteinExistence type="predicted"/>
<evidence type="ECO:0000256" key="3">
    <source>
        <dbReference type="ARBA" id="ARBA00023136"/>
    </source>
</evidence>
<dbReference type="InterPro" id="IPR006059">
    <property type="entry name" value="SBP"/>
</dbReference>
<keyword evidence="4" id="KW-0564">Palmitate</keyword>
<gene>
    <name evidence="6" type="ORF">KDL01_07485</name>
</gene>
<keyword evidence="3" id="KW-0472">Membrane</keyword>
<evidence type="ECO:0000256" key="4">
    <source>
        <dbReference type="ARBA" id="ARBA00023139"/>
    </source>
</evidence>
<dbReference type="EMBL" id="JAGSOG010000022">
    <property type="protein sequence ID" value="MBR7833100.1"/>
    <property type="molecule type" value="Genomic_DNA"/>
</dbReference>
<dbReference type="Proteomes" id="UP000675781">
    <property type="component" value="Unassembled WGS sequence"/>
</dbReference>
<comment type="caution">
    <text evidence="6">The sequence shown here is derived from an EMBL/GenBank/DDBJ whole genome shotgun (WGS) entry which is preliminary data.</text>
</comment>
<dbReference type="PANTHER" id="PTHR43649:SF33">
    <property type="entry name" value="POLYGALACTURONAN_RHAMNOGALACTURONAN-BINDING PROTEIN YTCQ"/>
    <property type="match status" value="1"/>
</dbReference>
<dbReference type="RefSeq" id="WP_212527622.1">
    <property type="nucleotide sequence ID" value="NZ_JAGSOG010000022.1"/>
</dbReference>
<accession>A0A941ILJ8</accession>
<reference evidence="6" key="1">
    <citation type="submission" date="2021-04" db="EMBL/GenBank/DDBJ databases">
        <title>Genome based classification of Actinospica acidithermotolerans sp. nov., an actinobacterium isolated from an Indonesian hot spring.</title>
        <authorList>
            <person name="Kusuma A.B."/>
            <person name="Putra K.E."/>
            <person name="Nafisah S."/>
            <person name="Loh J."/>
            <person name="Nouioui I."/>
            <person name="Goodfellow M."/>
        </authorList>
    </citation>
    <scope>NUCLEOTIDE SEQUENCE</scope>
    <source>
        <strain evidence="6">CSCA 57</strain>
    </source>
</reference>
<name>A0A941ILJ8_9ACTN</name>
<sequence length="438" mass="46214">MHATRTNPHHSDSTGFSRRGVLRTGALGAAGLAAAPLLSACNGSSSSSGSSGSGGVAQLTMWGSFSGDQIAQINKQLAAFNSSQKDIHVTYESQGVLEPKLLTAVASGKDVPDVVLWDRYQTSLYAPKGALSAIDDLVARDRVDLTDFFQQPLGEMRIEGKLYGLPMLVDNRSLLYNKTILDGAGISPPSTWDEIAAAAAELTQYSGGKLTRSGFAIDDVGLFNMYIMQAGGKMLSSDKKSVAFDSAAGMAVLDYWSELVSQKKVYQVGFAQGIDGFGTGAIALKYDGPWNMPTYDAVSGFEYGVVAPATGPGGDKGAITGGFGLVIPTAAKNRDAAWEFMKWWCTVPANAVGFSKISSWLPGSIKATQDPYFSTGHWPAFVQTMDFATVRPNTPGYSDVEGKALDPQLQNFLAGHTGAQSALATAASQGNQILTQNL</sequence>
<dbReference type="InterPro" id="IPR006311">
    <property type="entry name" value="TAT_signal"/>
</dbReference>
<evidence type="ECO:0000256" key="5">
    <source>
        <dbReference type="ARBA" id="ARBA00023288"/>
    </source>
</evidence>
<evidence type="ECO:0000313" key="6">
    <source>
        <dbReference type="EMBL" id="MBR7833100.1"/>
    </source>
</evidence>